<keyword evidence="6" id="KW-0449">Lipoprotein</keyword>
<dbReference type="InterPro" id="IPR011989">
    <property type="entry name" value="ARM-like"/>
</dbReference>
<organism evidence="9 10">
    <name type="scientific">Volvox africanus</name>
    <dbReference type="NCBI Taxonomy" id="51714"/>
    <lineage>
        <taxon>Eukaryota</taxon>
        <taxon>Viridiplantae</taxon>
        <taxon>Chlorophyta</taxon>
        <taxon>core chlorophytes</taxon>
        <taxon>Chlorophyceae</taxon>
        <taxon>CS clade</taxon>
        <taxon>Chlamydomonadales</taxon>
        <taxon>Volvocaceae</taxon>
        <taxon>Volvox</taxon>
    </lineage>
</organism>
<keyword evidence="10" id="KW-1185">Reference proteome</keyword>
<dbReference type="Gene3D" id="1.25.10.10">
    <property type="entry name" value="Leucine-rich Repeat Variant"/>
    <property type="match status" value="2"/>
</dbReference>
<reference evidence="9 10" key="1">
    <citation type="journal article" date="2023" name="IScience">
        <title>Expanded male sex-determining region conserved during the evolution of homothallism in the green alga Volvox.</title>
        <authorList>
            <person name="Yamamoto K."/>
            <person name="Matsuzaki R."/>
            <person name="Mahakham W."/>
            <person name="Heman W."/>
            <person name="Sekimoto H."/>
            <person name="Kawachi M."/>
            <person name="Minakuchi Y."/>
            <person name="Toyoda A."/>
            <person name="Nozaki H."/>
        </authorList>
    </citation>
    <scope>NUCLEOTIDE SEQUENCE [LARGE SCALE GENOMIC DNA]</scope>
    <source>
        <strain evidence="9 10">NIES-4468</strain>
    </source>
</reference>
<keyword evidence="3" id="KW-0926">Vacuole</keyword>
<evidence type="ECO:0000256" key="7">
    <source>
        <dbReference type="ARBA" id="ARBA00026209"/>
    </source>
</evidence>
<dbReference type="InterPro" id="IPR000225">
    <property type="entry name" value="Armadillo"/>
</dbReference>
<dbReference type="SMART" id="SM00185">
    <property type="entry name" value="ARM"/>
    <property type="match status" value="3"/>
</dbReference>
<dbReference type="EMBL" id="BSDZ01000014">
    <property type="protein sequence ID" value="GLI62892.1"/>
    <property type="molecule type" value="Genomic_DNA"/>
</dbReference>
<evidence type="ECO:0000256" key="4">
    <source>
        <dbReference type="ARBA" id="ARBA00022737"/>
    </source>
</evidence>
<gene>
    <name evidence="9" type="primary">MTD1</name>
    <name evidence="9" type="ORF">VaNZ11_105684</name>
</gene>
<evidence type="ECO:0000313" key="9">
    <source>
        <dbReference type="EMBL" id="GLI62892.1"/>
    </source>
</evidence>
<comment type="caution">
    <text evidence="9">The sequence shown here is derived from an EMBL/GenBank/DDBJ whole genome shotgun (WGS) entry which is preliminary data.</text>
</comment>
<dbReference type="Proteomes" id="UP001165090">
    <property type="component" value="Unassembled WGS sequence"/>
</dbReference>
<name>A0ABQ5RZ38_9CHLO</name>
<protein>
    <recommendedName>
        <fullName evidence="7">Vacuolar protein 8</fullName>
    </recommendedName>
</protein>
<feature type="non-terminal residue" evidence="9">
    <location>
        <position position="1"/>
    </location>
</feature>
<evidence type="ECO:0000256" key="6">
    <source>
        <dbReference type="ARBA" id="ARBA00023288"/>
    </source>
</evidence>
<evidence type="ECO:0000256" key="8">
    <source>
        <dbReference type="SAM" id="MobiDB-lite"/>
    </source>
</evidence>
<sequence>MKGVTGDRSTLCKGGLSSLPDSNIAPEAPGISRVATRRDRDVKHEPFSKQDLNLKDVACQVSSSDRQVANKAVMKLCELTVPTRCNRVANQLALVDLGGLVLLLEYMAARFRDNATNDDTDALNMALLVLENLSTNVQLHQEMICNGALLQFLLNTISKQKQRAMRVNAAKVLVNLTSSNPQLQDKVARAGSVSAASALLRESEVVLARQGAWLLSNLTASHGCATREELGRQLDVLESLRDILIRSEDRATKARVCEVVCNLAYNDAELHANLVQVDMMPALMMVIDPSVDRRQEPEVVASALLALAALVVANGGTIPHEVSQLTTHLAGILDYSNLVTRDYDMSRVMVAAHALIYSLGTYVAKDMLDVCGTGYPEHVRKLLQESGYVSFQQSLLALGLKQPPYMAASLGKDLRGPHCFMANTTHQVNIELLPLLRHDNVRMVVNACARLYQIATCLRDHPEGRLVLCNGSLIVVLQDLLDSRQSAVLQATLSLVDALAAIPELVPLLVEKSIMDLVNRLSDQETLVATTNGSSVSAGEVESTTVSVCELSTATVMQDKETREGHELGGDGIGKGSAAVVKRRDPLVKMLAERALVTMFLAQCSQIGR</sequence>
<feature type="region of interest" description="Disordered" evidence="8">
    <location>
        <begin position="1"/>
        <end position="40"/>
    </location>
</feature>
<feature type="non-terminal residue" evidence="9">
    <location>
        <position position="609"/>
    </location>
</feature>
<dbReference type="SUPFAM" id="SSF48371">
    <property type="entry name" value="ARM repeat"/>
    <property type="match status" value="1"/>
</dbReference>
<accession>A0ABQ5RZ38</accession>
<evidence type="ECO:0000256" key="2">
    <source>
        <dbReference type="ARBA" id="ARBA00005462"/>
    </source>
</evidence>
<evidence type="ECO:0000256" key="3">
    <source>
        <dbReference type="ARBA" id="ARBA00022554"/>
    </source>
</evidence>
<evidence type="ECO:0000313" key="10">
    <source>
        <dbReference type="Proteomes" id="UP001165090"/>
    </source>
</evidence>
<evidence type="ECO:0000256" key="1">
    <source>
        <dbReference type="ARBA" id="ARBA00004592"/>
    </source>
</evidence>
<dbReference type="PANTHER" id="PTHR47249">
    <property type="entry name" value="VACUOLAR PROTEIN 8"/>
    <property type="match status" value="1"/>
</dbReference>
<dbReference type="InterPro" id="IPR016024">
    <property type="entry name" value="ARM-type_fold"/>
</dbReference>
<comment type="similarity">
    <text evidence="2">Belongs to the beta-catenin family.</text>
</comment>
<dbReference type="InterPro" id="IPR045156">
    <property type="entry name" value="Vac8"/>
</dbReference>
<keyword evidence="4" id="KW-0677">Repeat</keyword>
<proteinExistence type="inferred from homology"/>
<keyword evidence="5" id="KW-0472">Membrane</keyword>
<evidence type="ECO:0000256" key="5">
    <source>
        <dbReference type="ARBA" id="ARBA00023136"/>
    </source>
</evidence>
<dbReference type="PANTHER" id="PTHR47249:SF1">
    <property type="entry name" value="VACUOLAR PROTEIN 8"/>
    <property type="match status" value="1"/>
</dbReference>
<comment type="subcellular location">
    <subcellularLocation>
        <location evidence="1">Vacuole membrane</location>
        <topology evidence="1">Lipid-anchor</topology>
    </subcellularLocation>
</comment>